<evidence type="ECO:0000313" key="2">
    <source>
        <dbReference type="EMBL" id="KAF6176841.1"/>
    </source>
</evidence>
<feature type="non-terminal residue" evidence="2">
    <location>
        <position position="52"/>
    </location>
</feature>
<evidence type="ECO:0000313" key="3">
    <source>
        <dbReference type="Proteomes" id="UP000541444"/>
    </source>
</evidence>
<dbReference type="EMBL" id="JACGCM010000032">
    <property type="protein sequence ID" value="KAF6176841.1"/>
    <property type="molecule type" value="Genomic_DNA"/>
</dbReference>
<feature type="region of interest" description="Disordered" evidence="1">
    <location>
        <begin position="1"/>
        <end position="20"/>
    </location>
</feature>
<comment type="caution">
    <text evidence="2">The sequence shown here is derived from an EMBL/GenBank/DDBJ whole genome shotgun (WGS) entry which is preliminary data.</text>
</comment>
<proteinExistence type="predicted"/>
<reference evidence="2 3" key="1">
    <citation type="journal article" date="2020" name="IScience">
        <title>Genome Sequencing of the Endangered Kingdonia uniflora (Circaeasteraceae, Ranunculales) Reveals Potential Mechanisms of Evolutionary Specialization.</title>
        <authorList>
            <person name="Sun Y."/>
            <person name="Deng T."/>
            <person name="Zhang A."/>
            <person name="Moore M.J."/>
            <person name="Landis J.B."/>
            <person name="Lin N."/>
            <person name="Zhang H."/>
            <person name="Zhang X."/>
            <person name="Huang J."/>
            <person name="Zhang X."/>
            <person name="Sun H."/>
            <person name="Wang H."/>
        </authorList>
    </citation>
    <scope>NUCLEOTIDE SEQUENCE [LARGE SCALE GENOMIC DNA]</scope>
    <source>
        <strain evidence="2">TB1705</strain>
        <tissue evidence="2">Leaf</tissue>
    </source>
</reference>
<evidence type="ECO:0000256" key="1">
    <source>
        <dbReference type="SAM" id="MobiDB-lite"/>
    </source>
</evidence>
<sequence length="52" mass="5650">MDMAVVLHKDKEGDTSNSNVMNEVNTLNNATQVNEINSQYLNTDAHANGDTA</sequence>
<gene>
    <name evidence="2" type="ORF">GIB67_026528</name>
</gene>
<dbReference type="OrthoDB" id="1730132at2759"/>
<dbReference type="Proteomes" id="UP000541444">
    <property type="component" value="Unassembled WGS sequence"/>
</dbReference>
<dbReference type="AlphaFoldDB" id="A0A7J7PBL9"/>
<name>A0A7J7PBL9_9MAGN</name>
<organism evidence="2 3">
    <name type="scientific">Kingdonia uniflora</name>
    <dbReference type="NCBI Taxonomy" id="39325"/>
    <lineage>
        <taxon>Eukaryota</taxon>
        <taxon>Viridiplantae</taxon>
        <taxon>Streptophyta</taxon>
        <taxon>Embryophyta</taxon>
        <taxon>Tracheophyta</taxon>
        <taxon>Spermatophyta</taxon>
        <taxon>Magnoliopsida</taxon>
        <taxon>Ranunculales</taxon>
        <taxon>Circaeasteraceae</taxon>
        <taxon>Kingdonia</taxon>
    </lineage>
</organism>
<keyword evidence="3" id="KW-1185">Reference proteome</keyword>
<protein>
    <submittedName>
        <fullName evidence="2">Uncharacterized protein</fullName>
    </submittedName>
</protein>
<accession>A0A7J7PBL9</accession>